<dbReference type="PANTHER" id="PTHR38479:SF2">
    <property type="entry name" value="WINGED HELIX DNA-BINDING DOMAIN-CONTAINING PROTEIN"/>
    <property type="match status" value="1"/>
</dbReference>
<comment type="caution">
    <text evidence="2">The sequence shown here is derived from an EMBL/GenBank/DDBJ whole genome shotgun (WGS) entry which is preliminary data.</text>
</comment>
<dbReference type="Pfam" id="PF06224">
    <property type="entry name" value="AlkZ-like"/>
    <property type="match status" value="1"/>
</dbReference>
<dbReference type="InterPro" id="IPR009351">
    <property type="entry name" value="AlkZ-like"/>
</dbReference>
<dbReference type="AlphaFoldDB" id="A0A371NSK7"/>
<evidence type="ECO:0000256" key="1">
    <source>
        <dbReference type="SAM" id="MobiDB-lite"/>
    </source>
</evidence>
<evidence type="ECO:0000313" key="2">
    <source>
        <dbReference type="EMBL" id="REJ05150.1"/>
    </source>
</evidence>
<organism evidence="2 3">
    <name type="scientific">Microbacterium bovistercoris</name>
    <dbReference type="NCBI Taxonomy" id="2293570"/>
    <lineage>
        <taxon>Bacteria</taxon>
        <taxon>Bacillati</taxon>
        <taxon>Actinomycetota</taxon>
        <taxon>Actinomycetes</taxon>
        <taxon>Micrococcales</taxon>
        <taxon>Microbacteriaceae</taxon>
        <taxon>Microbacterium</taxon>
    </lineage>
</organism>
<accession>A0A371NSK7</accession>
<dbReference type="OrthoDB" id="9148135at2"/>
<keyword evidence="3" id="KW-1185">Reference proteome</keyword>
<dbReference type="Proteomes" id="UP000262172">
    <property type="component" value="Unassembled WGS sequence"/>
</dbReference>
<proteinExistence type="predicted"/>
<protein>
    <submittedName>
        <fullName evidence="2">Winged helix DNA-binding domain-containing protein</fullName>
    </submittedName>
</protein>
<evidence type="ECO:0000313" key="3">
    <source>
        <dbReference type="Proteomes" id="UP000262172"/>
    </source>
</evidence>
<gene>
    <name evidence="2" type="ORF">DY023_11290</name>
</gene>
<name>A0A371NSK7_9MICO</name>
<feature type="compositionally biased region" description="Polar residues" evidence="1">
    <location>
        <begin position="270"/>
        <end position="279"/>
    </location>
</feature>
<dbReference type="PANTHER" id="PTHR38479">
    <property type="entry name" value="LMO0824 PROTEIN"/>
    <property type="match status" value="1"/>
</dbReference>
<feature type="region of interest" description="Disordered" evidence="1">
    <location>
        <begin position="256"/>
        <end position="279"/>
    </location>
</feature>
<dbReference type="RefSeq" id="WP_116242433.1">
    <property type="nucleotide sequence ID" value="NZ_QUAB01000043.1"/>
</dbReference>
<dbReference type="GO" id="GO:0003677">
    <property type="term" value="F:DNA binding"/>
    <property type="evidence" value="ECO:0007669"/>
    <property type="project" value="UniProtKB-KW"/>
</dbReference>
<reference evidence="2 3" key="1">
    <citation type="submission" date="2018-08" db="EMBL/GenBank/DDBJ databases">
        <title>Isolation, diversity and antifungal activity of Actinobacteria from cow dung.</title>
        <authorList>
            <person name="Ling L."/>
        </authorList>
    </citation>
    <scope>NUCLEOTIDE SEQUENCE [LARGE SCALE GENOMIC DNA]</scope>
    <source>
        <strain evidence="2 3">NEAU-LLE</strain>
    </source>
</reference>
<keyword evidence="2" id="KW-0238">DNA-binding</keyword>
<sequence length="279" mass="30117">MALTPASRDNEATTLRDIARRRLRTQLLDAPASDAESVVRAMLAVQAENPAQSAWAVATRTVSPDRADLAQTLADGTVVRTHVLRPTWHYVHRDDARWLIELTAPRVLPVFDQQLGPSADRMTALTDAIADAVAGGRGLTRAEIAKALGDAGLDIPSSQLTLLLGRLEMHLLLSSGAPRDGQHTYALMDERVPASEPLDRDEALARLALRYLASHGPATDRDLAYWATLTLTDARRGIAAVADRLESLEHDGRTYWHAPGTEPSPPSAWCSATASSSQG</sequence>
<dbReference type="EMBL" id="QUAB01000043">
    <property type="protein sequence ID" value="REJ05150.1"/>
    <property type="molecule type" value="Genomic_DNA"/>
</dbReference>